<evidence type="ECO:0000259" key="4">
    <source>
        <dbReference type="Pfam" id="PF17853"/>
    </source>
</evidence>
<dbReference type="InterPro" id="IPR025736">
    <property type="entry name" value="PucR_C-HTH_dom"/>
</dbReference>
<dbReference type="OrthoDB" id="9792148at2"/>
<dbReference type="Pfam" id="PF13556">
    <property type="entry name" value="HTH_30"/>
    <property type="match status" value="1"/>
</dbReference>
<dbReference type="InterPro" id="IPR042070">
    <property type="entry name" value="PucR_C-HTH_sf"/>
</dbReference>
<feature type="domain" description="PucR C-terminal helix-turn-helix" evidence="3">
    <location>
        <begin position="306"/>
        <end position="363"/>
    </location>
</feature>
<reference evidence="6" key="1">
    <citation type="submission" date="2015-05" db="EMBL/GenBank/DDBJ databases">
        <authorList>
            <person name="Urmite Genomes"/>
        </authorList>
    </citation>
    <scope>NUCLEOTIDE SEQUENCE [LARGE SCALE GENOMIC DNA]</scope>
    <source>
        <strain evidence="6">LF1</strain>
    </source>
</reference>
<evidence type="ECO:0000256" key="1">
    <source>
        <dbReference type="ARBA" id="ARBA00006754"/>
    </source>
</evidence>
<dbReference type="Pfam" id="PF17853">
    <property type="entry name" value="GGDEF_2"/>
    <property type="match status" value="1"/>
</dbReference>
<dbReference type="PANTHER" id="PTHR33744:SF16">
    <property type="entry name" value="CARBOHYDRATE DIACID REGULATOR"/>
    <property type="match status" value="1"/>
</dbReference>
<feature type="domain" description="CdaR GGDEF-like" evidence="4">
    <location>
        <begin position="141"/>
        <end position="262"/>
    </location>
</feature>
<dbReference type="STRING" id="1499688.BN000_02086"/>
<dbReference type="InterPro" id="IPR051448">
    <property type="entry name" value="CdaR-like_regulators"/>
</dbReference>
<dbReference type="InterPro" id="IPR008599">
    <property type="entry name" value="Diacid_rec"/>
</dbReference>
<dbReference type="Gene3D" id="1.10.10.2840">
    <property type="entry name" value="PucR C-terminal helix-turn-helix domain"/>
    <property type="match status" value="1"/>
</dbReference>
<name>A0A0U1NW08_9BACI</name>
<organism evidence="5 6">
    <name type="scientific">Neobacillus massiliamazoniensis</name>
    <dbReference type="NCBI Taxonomy" id="1499688"/>
    <lineage>
        <taxon>Bacteria</taxon>
        <taxon>Bacillati</taxon>
        <taxon>Bacillota</taxon>
        <taxon>Bacilli</taxon>
        <taxon>Bacillales</taxon>
        <taxon>Bacillaceae</taxon>
        <taxon>Neobacillus</taxon>
    </lineage>
</organism>
<dbReference type="InterPro" id="IPR041522">
    <property type="entry name" value="CdaR_GGDEF"/>
</dbReference>
<dbReference type="EMBL" id="CVRB01000002">
    <property type="protein sequence ID" value="CRK82165.1"/>
    <property type="molecule type" value="Genomic_DNA"/>
</dbReference>
<gene>
    <name evidence="5" type="ORF">BN000_02086</name>
</gene>
<protein>
    <submittedName>
        <fullName evidence="5">Transcriptional regulator CdaR</fullName>
    </submittedName>
</protein>
<evidence type="ECO:0000259" key="3">
    <source>
        <dbReference type="Pfam" id="PF13556"/>
    </source>
</evidence>
<dbReference type="RefSeq" id="WP_090633934.1">
    <property type="nucleotide sequence ID" value="NZ_CVRB01000002.1"/>
</dbReference>
<dbReference type="Proteomes" id="UP000199087">
    <property type="component" value="Unassembled WGS sequence"/>
</dbReference>
<dbReference type="AlphaFoldDB" id="A0A0U1NW08"/>
<feature type="domain" description="Putative sugar diacid recognition" evidence="2">
    <location>
        <begin position="2"/>
        <end position="135"/>
    </location>
</feature>
<dbReference type="Pfam" id="PF05651">
    <property type="entry name" value="Diacid_rec"/>
    <property type="match status" value="1"/>
</dbReference>
<keyword evidence="6" id="KW-1185">Reference proteome</keyword>
<dbReference type="PANTHER" id="PTHR33744">
    <property type="entry name" value="CARBOHYDRATE DIACID REGULATOR"/>
    <property type="match status" value="1"/>
</dbReference>
<evidence type="ECO:0000313" key="5">
    <source>
        <dbReference type="EMBL" id="CRK82165.1"/>
    </source>
</evidence>
<sequence>MLQPDLAEKIVKEVQKLIDEEIIVVSTEGYIIAGTNQERIGTFHEGALITSQKRKKLIITEKDIPQLKGVKAGINLPIFFQQEVIGVIGITGNPETVTPFAEITRKMIELFISENYYAEQFDWHSRAVETFVMEWLQANKPSPALLNQARTLSINLELNRTAAIIEFEQRNQPLTRDVWSAILTSFSQNQHDVAARSGNERLILLIDCSDSVHPTTTKNRLIHLLQFLKNSFGISAYAGVGQKAAPSAIRHSYEQAERALKIARNKRNIVFDEELTLEMISGELSPKVKSDFIDRTIGSILDDKELLGTLRELFQQNHSLKNTAKNLHIHINTLHYRLKKVEELTQLNPGNIHDLLNIYLALLFLDEQPKIKK</sequence>
<comment type="similarity">
    <text evidence="1">Belongs to the CdaR family.</text>
</comment>
<accession>A0A0U1NW08</accession>
<proteinExistence type="inferred from homology"/>
<evidence type="ECO:0000313" key="6">
    <source>
        <dbReference type="Proteomes" id="UP000199087"/>
    </source>
</evidence>
<evidence type="ECO:0000259" key="2">
    <source>
        <dbReference type="Pfam" id="PF05651"/>
    </source>
</evidence>